<dbReference type="GO" id="GO:0007166">
    <property type="term" value="P:cell surface receptor signaling pathway"/>
    <property type="evidence" value="ECO:0007669"/>
    <property type="project" value="InterPro"/>
</dbReference>
<dbReference type="SMART" id="SM00504">
    <property type="entry name" value="Ubox"/>
    <property type="match status" value="1"/>
</dbReference>
<feature type="domain" description="U-box" evidence="6">
    <location>
        <begin position="252"/>
        <end position="326"/>
    </location>
</feature>
<dbReference type="Gene3D" id="1.20.930.20">
    <property type="entry name" value="Adaptor protein Cbl, N-terminal domain"/>
    <property type="match status" value="1"/>
</dbReference>
<dbReference type="PROSITE" id="PS50088">
    <property type="entry name" value="ANK_REPEAT"/>
    <property type="match status" value="7"/>
</dbReference>
<sequence>MDFLSLVVQVVQLAKALADQIKSLKELKGDAIHLSRQIRAVEDVVELAREDLEKCAADGRRTAAENALKNVLACLQECQKLVKKLSSQGRLVQFVRAGDHVADVRASTSKLAASLAPLQAVLGLQQQAELRDEFEAVRAGLTNVRLEVLRGMEEQGAEMREHLERLEAASTLSSAQREAEMRRPSQQDLQSMLQALQREAHSLRAEKEEAEAHYLEQVMAALSLGEPGAVAGGAGGGSSGGGGTGRPPLPGGVPASFVCPIRLQVMRDPAMVVETGCTYERSAIERHLASKGTDPLTNVKLTSKLVAPNRGLRDTIEEWLQRKGLSPEQADTMPVLTAAGPGLPPASAAAAAAGSSGVAGPSGQEAQRQRQRQREEAGHELLLACGTGEWDRALELLAADPLPHLEATNEDGATPLIMSAIHGNVEVVRALLAAGARTEPAGKDGATPLIAAAYSGHAQVARALLAAGARIEAARQDGATPLIIAAFLGHTEVVEVLLAAGARADDVADEYGSTPLIAAAVEGRTETVGALLAAGARTEAANLDGDTPLIAAAAAGHTETVRALLAAGARIEAATQGGTTSLGLAAQKGHTETVTVLLAAGARVEAADEKGFTALVCAAVYGHVDTVRALLAAGASKTARGSRRTAREWAEKIGHTEAAQLLRG</sequence>
<feature type="coiled-coil region" evidence="4">
    <location>
        <begin position="149"/>
        <end position="213"/>
    </location>
</feature>
<evidence type="ECO:0000256" key="2">
    <source>
        <dbReference type="ARBA" id="ARBA00023043"/>
    </source>
</evidence>
<feature type="region of interest" description="Disordered" evidence="5">
    <location>
        <begin position="340"/>
        <end position="375"/>
    </location>
</feature>
<dbReference type="InterPro" id="IPR036537">
    <property type="entry name" value="Adaptor_Cbl_N_dom_sf"/>
</dbReference>
<evidence type="ECO:0000313" key="7">
    <source>
        <dbReference type="EMBL" id="KAG2498599.1"/>
    </source>
</evidence>
<dbReference type="Proteomes" id="UP000612055">
    <property type="component" value="Unassembled WGS sequence"/>
</dbReference>
<feature type="repeat" description="ANK" evidence="3">
    <location>
        <begin position="610"/>
        <end position="642"/>
    </location>
</feature>
<dbReference type="InterPro" id="IPR002110">
    <property type="entry name" value="Ankyrin_rpt"/>
</dbReference>
<keyword evidence="1" id="KW-0677">Repeat</keyword>
<gene>
    <name evidence="7" type="ORF">HYH03_003350</name>
</gene>
<feature type="repeat" description="ANK" evidence="3">
    <location>
        <begin position="544"/>
        <end position="576"/>
    </location>
</feature>
<dbReference type="EMBL" id="JAEHOE010000009">
    <property type="protein sequence ID" value="KAG2498599.1"/>
    <property type="molecule type" value="Genomic_DNA"/>
</dbReference>
<evidence type="ECO:0000256" key="4">
    <source>
        <dbReference type="SAM" id="Coils"/>
    </source>
</evidence>
<dbReference type="InterPro" id="IPR036770">
    <property type="entry name" value="Ankyrin_rpt-contain_sf"/>
</dbReference>
<dbReference type="PROSITE" id="PS50297">
    <property type="entry name" value="ANK_REP_REGION"/>
    <property type="match status" value="7"/>
</dbReference>
<dbReference type="Pfam" id="PF22215">
    <property type="entry name" value="MLKL_N"/>
    <property type="match status" value="1"/>
</dbReference>
<dbReference type="Pfam" id="PF04564">
    <property type="entry name" value="U-box"/>
    <property type="match status" value="1"/>
</dbReference>
<dbReference type="OrthoDB" id="535898at2759"/>
<protein>
    <recommendedName>
        <fullName evidence="6">U-box domain-containing protein</fullName>
    </recommendedName>
</protein>
<evidence type="ECO:0000313" key="8">
    <source>
        <dbReference type="Proteomes" id="UP000612055"/>
    </source>
</evidence>
<keyword evidence="8" id="KW-1185">Reference proteome</keyword>
<accession>A0A835YBD2</accession>
<proteinExistence type="predicted"/>
<dbReference type="PANTHER" id="PTHR24201">
    <property type="entry name" value="ANK_REP_REGION DOMAIN-CONTAINING PROTEIN"/>
    <property type="match status" value="1"/>
</dbReference>
<dbReference type="InterPro" id="IPR003613">
    <property type="entry name" value="Ubox_domain"/>
</dbReference>
<dbReference type="GO" id="GO:0016567">
    <property type="term" value="P:protein ubiquitination"/>
    <property type="evidence" value="ECO:0007669"/>
    <property type="project" value="UniProtKB-UniPathway"/>
</dbReference>
<dbReference type="GO" id="GO:0005634">
    <property type="term" value="C:nucleus"/>
    <property type="evidence" value="ECO:0007669"/>
    <property type="project" value="TreeGrafter"/>
</dbReference>
<dbReference type="PROSITE" id="PS51698">
    <property type="entry name" value="U_BOX"/>
    <property type="match status" value="1"/>
</dbReference>
<feature type="repeat" description="ANK" evidence="3">
    <location>
        <begin position="511"/>
        <end position="543"/>
    </location>
</feature>
<dbReference type="InterPro" id="IPR059179">
    <property type="entry name" value="MLKL-like_MCAfunc"/>
</dbReference>
<evidence type="ECO:0000256" key="3">
    <source>
        <dbReference type="PROSITE-ProRule" id="PRU00023"/>
    </source>
</evidence>
<evidence type="ECO:0000259" key="6">
    <source>
        <dbReference type="PROSITE" id="PS51698"/>
    </source>
</evidence>
<dbReference type="InterPro" id="IPR054000">
    <property type="entry name" value="MLKL_N"/>
</dbReference>
<feature type="compositionally biased region" description="Low complexity" evidence="5">
    <location>
        <begin position="340"/>
        <end position="366"/>
    </location>
</feature>
<dbReference type="CDD" id="cd16655">
    <property type="entry name" value="RING-Ubox_WDSUB1-like"/>
    <property type="match status" value="1"/>
</dbReference>
<dbReference type="InterPro" id="IPR050776">
    <property type="entry name" value="Ank_Repeat/CDKN_Inhibitor"/>
</dbReference>
<evidence type="ECO:0000256" key="1">
    <source>
        <dbReference type="ARBA" id="ARBA00022737"/>
    </source>
</evidence>
<name>A0A835YBD2_9CHLO</name>
<dbReference type="GO" id="GO:0004842">
    <property type="term" value="F:ubiquitin-protein transferase activity"/>
    <property type="evidence" value="ECO:0007669"/>
    <property type="project" value="InterPro"/>
</dbReference>
<dbReference type="PANTHER" id="PTHR24201:SF16">
    <property type="entry name" value="ANKYRIN-1-LIKE-RELATED"/>
    <property type="match status" value="1"/>
</dbReference>
<dbReference type="CDD" id="cd21037">
    <property type="entry name" value="MLKL_NTD"/>
    <property type="match status" value="1"/>
</dbReference>
<feature type="repeat" description="ANK" evidence="3">
    <location>
        <begin position="577"/>
        <end position="609"/>
    </location>
</feature>
<dbReference type="Gene3D" id="3.30.40.10">
    <property type="entry name" value="Zinc/RING finger domain, C3HC4 (zinc finger)"/>
    <property type="match status" value="1"/>
</dbReference>
<comment type="caution">
    <text evidence="7">The sequence shown here is derived from an EMBL/GenBank/DDBJ whole genome shotgun (WGS) entry which is preliminary data.</text>
</comment>
<keyword evidence="2 3" id="KW-0040">ANK repeat</keyword>
<keyword evidence="4" id="KW-0175">Coiled coil</keyword>
<dbReference type="SMART" id="SM00248">
    <property type="entry name" value="ANK"/>
    <property type="match status" value="7"/>
</dbReference>
<dbReference type="Pfam" id="PF12796">
    <property type="entry name" value="Ank_2"/>
    <property type="match status" value="2"/>
</dbReference>
<dbReference type="SUPFAM" id="SSF57850">
    <property type="entry name" value="RING/U-box"/>
    <property type="match status" value="1"/>
</dbReference>
<dbReference type="UniPathway" id="UPA00143"/>
<feature type="repeat" description="ANK" evidence="3">
    <location>
        <begin position="477"/>
        <end position="509"/>
    </location>
</feature>
<dbReference type="SUPFAM" id="SSF48403">
    <property type="entry name" value="Ankyrin repeat"/>
    <property type="match status" value="1"/>
</dbReference>
<dbReference type="Gene3D" id="1.25.40.20">
    <property type="entry name" value="Ankyrin repeat-containing domain"/>
    <property type="match status" value="3"/>
</dbReference>
<organism evidence="7 8">
    <name type="scientific">Edaphochlamys debaryana</name>
    <dbReference type="NCBI Taxonomy" id="47281"/>
    <lineage>
        <taxon>Eukaryota</taxon>
        <taxon>Viridiplantae</taxon>
        <taxon>Chlorophyta</taxon>
        <taxon>core chlorophytes</taxon>
        <taxon>Chlorophyceae</taxon>
        <taxon>CS clade</taxon>
        <taxon>Chlamydomonadales</taxon>
        <taxon>Chlamydomonadales incertae sedis</taxon>
        <taxon>Edaphochlamys</taxon>
    </lineage>
</organism>
<feature type="repeat" description="ANK" evidence="3">
    <location>
        <begin position="444"/>
        <end position="476"/>
    </location>
</feature>
<dbReference type="Pfam" id="PF00023">
    <property type="entry name" value="Ank"/>
    <property type="match status" value="2"/>
</dbReference>
<dbReference type="AlphaFoldDB" id="A0A835YBD2"/>
<reference evidence="7" key="1">
    <citation type="journal article" date="2020" name="bioRxiv">
        <title>Comparative genomics of Chlamydomonas.</title>
        <authorList>
            <person name="Craig R.J."/>
            <person name="Hasan A.R."/>
            <person name="Ness R.W."/>
            <person name="Keightley P.D."/>
        </authorList>
    </citation>
    <scope>NUCLEOTIDE SEQUENCE</scope>
    <source>
        <strain evidence="7">CCAP 11/70</strain>
    </source>
</reference>
<dbReference type="InterPro" id="IPR013083">
    <property type="entry name" value="Znf_RING/FYVE/PHD"/>
</dbReference>
<feature type="repeat" description="ANK" evidence="3">
    <location>
        <begin position="411"/>
        <end position="443"/>
    </location>
</feature>
<evidence type="ECO:0000256" key="5">
    <source>
        <dbReference type="SAM" id="MobiDB-lite"/>
    </source>
</evidence>